<dbReference type="OrthoDB" id="5372581at2"/>
<evidence type="ECO:0000313" key="3">
    <source>
        <dbReference type="EMBL" id="ADR33885.1"/>
    </source>
</evidence>
<evidence type="ECO:0000313" key="4">
    <source>
        <dbReference type="Proteomes" id="UP000008721"/>
    </source>
</evidence>
<dbReference type="Gene3D" id="2.30.42.10">
    <property type="match status" value="1"/>
</dbReference>
<keyword evidence="1" id="KW-0812">Transmembrane</keyword>
<evidence type="ECO:0000256" key="1">
    <source>
        <dbReference type="SAM" id="Phobius"/>
    </source>
</evidence>
<dbReference type="EMBL" id="CP002355">
    <property type="protein sequence ID" value="ADR33885.1"/>
    <property type="molecule type" value="Genomic_DNA"/>
</dbReference>
<accession>E4TXH6</accession>
<organism evidence="3 4">
    <name type="scientific">Sulfuricurvum kujiense (strain ATCC BAA-921 / DSM 16994 / JCM 11577 / YK-1)</name>
    <dbReference type="NCBI Taxonomy" id="709032"/>
    <lineage>
        <taxon>Bacteria</taxon>
        <taxon>Pseudomonadati</taxon>
        <taxon>Campylobacterota</taxon>
        <taxon>Epsilonproteobacteria</taxon>
        <taxon>Campylobacterales</taxon>
        <taxon>Sulfurimonadaceae</taxon>
        <taxon>Sulfuricurvum</taxon>
    </lineage>
</organism>
<feature type="transmembrane region" description="Helical" evidence="1">
    <location>
        <begin position="15"/>
        <end position="35"/>
    </location>
</feature>
<dbReference type="InterPro" id="IPR036034">
    <property type="entry name" value="PDZ_sf"/>
</dbReference>
<dbReference type="Pfam" id="PF17820">
    <property type="entry name" value="PDZ_6"/>
    <property type="match status" value="1"/>
</dbReference>
<protein>
    <submittedName>
        <fullName evidence="3">PDZ/DHR/GLGF domain protein</fullName>
    </submittedName>
</protein>
<name>E4TXH6_SULKY</name>
<dbReference type="eggNOG" id="COG3031">
    <property type="taxonomic scope" value="Bacteria"/>
</dbReference>
<dbReference type="STRING" id="709032.Sulku_1222"/>
<keyword evidence="1" id="KW-0472">Membrane</keyword>
<dbReference type="HOGENOM" id="CLU_1022794_0_0_7"/>
<dbReference type="SMART" id="SM00228">
    <property type="entry name" value="PDZ"/>
    <property type="match status" value="1"/>
</dbReference>
<reference evidence="3 4" key="1">
    <citation type="journal article" date="2012" name="Stand. Genomic Sci.">
        <title>Complete genome sequence of the sulfur compounds oxidizing chemolithoautotroph Sulfuricurvum kujiense type strain (YK-1(T)).</title>
        <authorList>
            <person name="Han C."/>
            <person name="Kotsyurbenko O."/>
            <person name="Chertkov O."/>
            <person name="Held B."/>
            <person name="Lapidus A."/>
            <person name="Nolan M."/>
            <person name="Lucas S."/>
            <person name="Hammon N."/>
            <person name="Deshpande S."/>
            <person name="Cheng J.F."/>
            <person name="Tapia R."/>
            <person name="Goodwin L.A."/>
            <person name="Pitluck S."/>
            <person name="Liolios K."/>
            <person name="Pagani I."/>
            <person name="Ivanova N."/>
            <person name="Mavromatis K."/>
            <person name="Mikhailova N."/>
            <person name="Pati A."/>
            <person name="Chen A."/>
            <person name="Palaniappan K."/>
            <person name="Land M."/>
            <person name="Hauser L."/>
            <person name="Chang Y.J."/>
            <person name="Jeffries C.D."/>
            <person name="Brambilla E.M."/>
            <person name="Rohde M."/>
            <person name="Spring S."/>
            <person name="Sikorski J."/>
            <person name="Goker M."/>
            <person name="Woyke T."/>
            <person name="Bristow J."/>
            <person name="Eisen J.A."/>
            <person name="Markowitz V."/>
            <person name="Hugenholtz P."/>
            <person name="Kyrpides N.C."/>
            <person name="Klenk H.P."/>
            <person name="Detter J.C."/>
        </authorList>
    </citation>
    <scope>NUCLEOTIDE SEQUENCE [LARGE SCALE GENOMIC DNA]</scope>
    <source>
        <strain evidence="4">ATCC BAA-921 / DSM 16994 / JCM 11577 / YK-1</strain>
    </source>
</reference>
<keyword evidence="4" id="KW-1185">Reference proteome</keyword>
<keyword evidence="1" id="KW-1133">Transmembrane helix</keyword>
<dbReference type="InterPro" id="IPR041489">
    <property type="entry name" value="PDZ_6"/>
</dbReference>
<dbReference type="RefSeq" id="WP_013460082.1">
    <property type="nucleotide sequence ID" value="NC_014762.1"/>
</dbReference>
<evidence type="ECO:0000259" key="2">
    <source>
        <dbReference type="SMART" id="SM00228"/>
    </source>
</evidence>
<dbReference type="Proteomes" id="UP000008721">
    <property type="component" value="Chromosome"/>
</dbReference>
<dbReference type="KEGG" id="sku:Sulku_1222"/>
<feature type="domain" description="PDZ" evidence="2">
    <location>
        <begin position="188"/>
        <end position="261"/>
    </location>
</feature>
<gene>
    <name evidence="3" type="ordered locus">Sulku_1222</name>
</gene>
<dbReference type="InterPro" id="IPR001478">
    <property type="entry name" value="PDZ"/>
</dbReference>
<dbReference type="AlphaFoldDB" id="E4TXH6"/>
<proteinExistence type="predicted"/>
<sequence>MNRIFNELNLRQFNLFFLPIAVVWCMINMGSMLLAQKGIEHYSDTFDPFFEMIRLGDKFLLTHEAGSFLKGKTVTTTISVPYPHRIKAIYRSPSSSFASISDGQTTTVVALGEKYKKVYSLIGLSDDAAVFKGHGKSYRLRLGHDDPLSFEQTVTRSVADVSQNKNEWRTIPRDVVMQQSKDLRAIYKQIDISEVYKGDKIDGFRVNSIDPNSIFGRLGLVSGDVILAVNNQKLESYADAFSIYNKVPRMRSIQITVLRNNLPKDIVYEIIR</sequence>
<dbReference type="SUPFAM" id="SSF50156">
    <property type="entry name" value="PDZ domain-like"/>
    <property type="match status" value="1"/>
</dbReference>